<gene>
    <name evidence="1" type="ORF">SMN809_LOCUS86818</name>
</gene>
<reference evidence="1" key="1">
    <citation type="submission" date="2021-02" db="EMBL/GenBank/DDBJ databases">
        <authorList>
            <person name="Nowell W R."/>
        </authorList>
    </citation>
    <scope>NUCLEOTIDE SEQUENCE</scope>
</reference>
<dbReference type="Proteomes" id="UP000676336">
    <property type="component" value="Unassembled WGS sequence"/>
</dbReference>
<accession>A0A8S3KE85</accession>
<dbReference type="AlphaFoldDB" id="A0A8S3KE85"/>
<comment type="caution">
    <text evidence="1">The sequence shown here is derived from an EMBL/GenBank/DDBJ whole genome shotgun (WGS) entry which is preliminary data.</text>
</comment>
<proteinExistence type="predicted"/>
<evidence type="ECO:0000313" key="2">
    <source>
        <dbReference type="Proteomes" id="UP000676336"/>
    </source>
</evidence>
<evidence type="ECO:0000313" key="1">
    <source>
        <dbReference type="EMBL" id="CAF5229898.1"/>
    </source>
</evidence>
<feature type="non-terminal residue" evidence="1">
    <location>
        <position position="1"/>
    </location>
</feature>
<dbReference type="EMBL" id="CAJOBI010373120">
    <property type="protein sequence ID" value="CAF5229898.1"/>
    <property type="molecule type" value="Genomic_DNA"/>
</dbReference>
<protein>
    <submittedName>
        <fullName evidence="1">Uncharacterized protein</fullName>
    </submittedName>
</protein>
<organism evidence="1 2">
    <name type="scientific">Rotaria magnacalcarata</name>
    <dbReference type="NCBI Taxonomy" id="392030"/>
    <lineage>
        <taxon>Eukaryota</taxon>
        <taxon>Metazoa</taxon>
        <taxon>Spiralia</taxon>
        <taxon>Gnathifera</taxon>
        <taxon>Rotifera</taxon>
        <taxon>Eurotatoria</taxon>
        <taxon>Bdelloidea</taxon>
        <taxon>Philodinida</taxon>
        <taxon>Philodinidae</taxon>
        <taxon>Rotaria</taxon>
    </lineage>
</organism>
<name>A0A8S3KE85_9BILA</name>
<sequence length="25" mass="2876">VRSSNVLVDSPRCYPFGQSYDINMK</sequence>